<keyword evidence="2" id="KW-1185">Reference proteome</keyword>
<evidence type="ECO:0000313" key="2">
    <source>
        <dbReference type="Proteomes" id="UP000218231"/>
    </source>
</evidence>
<dbReference type="AlphaFoldDB" id="A0A2A2M5W9"/>
<comment type="caution">
    <text evidence="1">The sequence shown here is derived from an EMBL/GenBank/DDBJ whole genome shotgun (WGS) entry which is preliminary data.</text>
</comment>
<reference evidence="1 2" key="1">
    <citation type="journal article" date="2017" name="Curr. Biol.">
        <title>Genome architecture and evolution of a unichromosomal asexual nematode.</title>
        <authorList>
            <person name="Fradin H."/>
            <person name="Zegar C."/>
            <person name="Gutwein M."/>
            <person name="Lucas J."/>
            <person name="Kovtun M."/>
            <person name="Corcoran D."/>
            <person name="Baugh L.R."/>
            <person name="Kiontke K."/>
            <person name="Gunsalus K."/>
            <person name="Fitch D.H."/>
            <person name="Piano F."/>
        </authorList>
    </citation>
    <scope>NUCLEOTIDE SEQUENCE [LARGE SCALE GENOMIC DNA]</scope>
    <source>
        <strain evidence="1">PF1309</strain>
    </source>
</reference>
<name>A0A2A2M5W9_9BILA</name>
<evidence type="ECO:0000313" key="1">
    <source>
        <dbReference type="EMBL" id="PAV93627.1"/>
    </source>
</evidence>
<protein>
    <submittedName>
        <fullName evidence="1">Uncharacterized protein</fullName>
    </submittedName>
</protein>
<dbReference type="EMBL" id="LIAE01004891">
    <property type="protein sequence ID" value="PAV93627.1"/>
    <property type="molecule type" value="Genomic_DNA"/>
</dbReference>
<gene>
    <name evidence="1" type="ORF">WR25_04900</name>
</gene>
<sequence length="88" mass="9717">MPDRPEGGLNDLALLSPLLAASIGQARSLRLEQRACPLLQRNSTWAHSPPSARLRKVRLPPMAWVSCWAMASPSPVPPVLRLRELSTR</sequence>
<organism evidence="1 2">
    <name type="scientific">Diploscapter pachys</name>
    <dbReference type="NCBI Taxonomy" id="2018661"/>
    <lineage>
        <taxon>Eukaryota</taxon>
        <taxon>Metazoa</taxon>
        <taxon>Ecdysozoa</taxon>
        <taxon>Nematoda</taxon>
        <taxon>Chromadorea</taxon>
        <taxon>Rhabditida</taxon>
        <taxon>Rhabditina</taxon>
        <taxon>Rhabditomorpha</taxon>
        <taxon>Rhabditoidea</taxon>
        <taxon>Rhabditidae</taxon>
        <taxon>Diploscapter</taxon>
    </lineage>
</organism>
<accession>A0A2A2M5W9</accession>
<dbReference type="Proteomes" id="UP000218231">
    <property type="component" value="Unassembled WGS sequence"/>
</dbReference>
<proteinExistence type="predicted"/>